<reference evidence="1 2" key="1">
    <citation type="submission" date="2020-08" db="EMBL/GenBank/DDBJ databases">
        <title>Genomic Encyclopedia of Type Strains, Phase IV (KMG-IV): sequencing the most valuable type-strain genomes for metagenomic binning, comparative biology and taxonomic classification.</title>
        <authorList>
            <person name="Goeker M."/>
        </authorList>
    </citation>
    <scope>NUCLEOTIDE SEQUENCE [LARGE SCALE GENOMIC DNA]</scope>
    <source>
        <strain evidence="1 2">DSM 100021</strain>
    </source>
</reference>
<evidence type="ECO:0000313" key="2">
    <source>
        <dbReference type="Proteomes" id="UP000544107"/>
    </source>
</evidence>
<comment type="caution">
    <text evidence="1">The sequence shown here is derived from an EMBL/GenBank/DDBJ whole genome shotgun (WGS) entry which is preliminary data.</text>
</comment>
<gene>
    <name evidence="1" type="ORF">GGQ71_001442</name>
</gene>
<sequence>MHETGNVLKDIEQHIMTINGLMDAIATSA</sequence>
<dbReference type="EMBL" id="JACIED010000002">
    <property type="protein sequence ID" value="MBB4007179.1"/>
    <property type="molecule type" value="Genomic_DNA"/>
</dbReference>
<accession>A0A7W6HL03</accession>
<dbReference type="AlphaFoldDB" id="A0A7W6HL03"/>
<protein>
    <submittedName>
        <fullName evidence="1">Uncharacterized protein</fullName>
    </submittedName>
</protein>
<dbReference type="Proteomes" id="UP000544107">
    <property type="component" value="Unassembled WGS sequence"/>
</dbReference>
<proteinExistence type="predicted"/>
<name>A0A7W6HL03_9HYPH</name>
<evidence type="ECO:0000313" key="1">
    <source>
        <dbReference type="EMBL" id="MBB4007179.1"/>
    </source>
</evidence>
<organism evidence="1 2">
    <name type="scientific">Allorhizobium taibaishanense</name>
    <dbReference type="NCBI Taxonomy" id="887144"/>
    <lineage>
        <taxon>Bacteria</taxon>
        <taxon>Pseudomonadati</taxon>
        <taxon>Pseudomonadota</taxon>
        <taxon>Alphaproteobacteria</taxon>
        <taxon>Hyphomicrobiales</taxon>
        <taxon>Rhizobiaceae</taxon>
        <taxon>Rhizobium/Agrobacterium group</taxon>
        <taxon>Allorhizobium</taxon>
    </lineage>
</organism>